<feature type="transmembrane region" description="Helical" evidence="4">
    <location>
        <begin position="740"/>
        <end position="762"/>
    </location>
</feature>
<keyword evidence="3 4" id="KW-0472">Membrane</keyword>
<feature type="transmembrane region" description="Helical" evidence="4">
    <location>
        <begin position="861"/>
        <end position="880"/>
    </location>
</feature>
<evidence type="ECO:0000256" key="5">
    <source>
        <dbReference type="SAM" id="SignalP"/>
    </source>
</evidence>
<evidence type="ECO:0000256" key="1">
    <source>
        <dbReference type="ARBA" id="ARBA00022614"/>
    </source>
</evidence>
<dbReference type="InterPro" id="IPR032675">
    <property type="entry name" value="LRR_dom_sf"/>
</dbReference>
<dbReference type="FunFam" id="3.80.10.10:FF:000095">
    <property type="entry name" value="LRR receptor-like serine/threonine-protein kinase GSO1"/>
    <property type="match status" value="1"/>
</dbReference>
<evidence type="ECO:0000256" key="4">
    <source>
        <dbReference type="SAM" id="Phobius"/>
    </source>
</evidence>
<feature type="transmembrane region" description="Helical" evidence="4">
    <location>
        <begin position="835"/>
        <end position="855"/>
    </location>
</feature>
<dbReference type="VEuPathDB" id="TriTrypDB:BSAL_60175"/>
<dbReference type="Gene3D" id="3.80.10.10">
    <property type="entry name" value="Ribonuclease Inhibitor"/>
    <property type="match status" value="3"/>
</dbReference>
<feature type="signal peptide" evidence="5">
    <location>
        <begin position="1"/>
        <end position="19"/>
    </location>
</feature>
<dbReference type="EMBL" id="CYKH01000264">
    <property type="protein sequence ID" value="CUF20716.1"/>
    <property type="molecule type" value="Genomic_DNA"/>
</dbReference>
<evidence type="ECO:0000313" key="7">
    <source>
        <dbReference type="Proteomes" id="UP000051952"/>
    </source>
</evidence>
<keyword evidence="7" id="KW-1185">Reference proteome</keyword>
<feature type="transmembrane region" description="Helical" evidence="4">
    <location>
        <begin position="920"/>
        <end position="939"/>
    </location>
</feature>
<protein>
    <submittedName>
        <fullName evidence="6">GP46-like surface antigen, putative</fullName>
    </submittedName>
</protein>
<dbReference type="PANTHER" id="PTHR48007">
    <property type="entry name" value="LEUCINE-RICH REPEAT RECEPTOR-LIKE PROTEIN KINASE PXC1"/>
    <property type="match status" value="1"/>
</dbReference>
<dbReference type="Proteomes" id="UP000051952">
    <property type="component" value="Unassembled WGS sequence"/>
</dbReference>
<keyword evidence="4" id="KW-1133">Transmembrane helix</keyword>
<accession>A0A0S4IQA7</accession>
<keyword evidence="5" id="KW-0732">Signal</keyword>
<dbReference type="PANTHER" id="PTHR48007:SF4">
    <property type="entry name" value="LEUCINE-RICH REPEAT RECEPTOR-LIKE PROTEIN KINASE PXC1"/>
    <property type="match status" value="1"/>
</dbReference>
<dbReference type="InterPro" id="IPR046959">
    <property type="entry name" value="PRK1-6/SRF4-like"/>
</dbReference>
<keyword evidence="4" id="KW-0812">Transmembrane</keyword>
<evidence type="ECO:0000313" key="6">
    <source>
        <dbReference type="EMBL" id="CUF20716.1"/>
    </source>
</evidence>
<name>A0A0S4IQA7_BODSA</name>
<sequence length="994" mass="106439">MMRCRCVAVRLFLLFLCSCLLPCPRCFLADGAALQAEVDIVALFFTTTGFRNTTPVTLTNICSEWPLMIICISNRVSSFYFGSANLFGTLPTGLSGLVFLNLLTVSDNQLTGSIPSDLCRSGKMMNVQMGGNLFSGSLPPELSNCTLMRTFNVSYNNLSGTIPAAYSAWGASISTFEVTSNLLTGTLPPEFSSWTMVFYFLVNSNQLSGTLPPEYSSMEAVAHFDVDTNRFTGTLPQVYQQLHALEAFSCNNNFLSGTLPSAFASWVQVSFFQVDSNFLTGTLPREYAAWRQIHYFDVGNNSFTGSLPPEYANWTQITSFYVSNNFLSGTLPPQYGNGWKGINLMAIQNNNISGSLPAEYSALVTMSAFNVALNLMSGTLPPQYQAWSKMSKLSLYGNAFAGSIPLSWGTGMTRLGALLAFNNMLSGTIPLMNSPLLITLAISFNDFSGTLPAASSWPSLTTLDVQNNSKLVGPIFSPSTMPFLISSCGTELCLSSPDFFLVQVCLPSGAIAATIMTTDSTAILTLARTYSYSTESCAAATTLVPTLSPPPSSSSLAAVNQSTASDYQKTTVGAVATTAVLGATLAAVDSADAQMLVSVLGSPCVCSTTLPVQQREGSVLLLALSPFSPLGSAWAAIGNSLLCLMLVGSHAALAILPARHRCGRRSTTRCLTKAPHCNTLLGRFLHDSIKCERRRLFARLRFPNLSVALLMLLLPGVVRALASVAGVVSSQSQSSDSLEIAAFPIGVVFALFVGYVIEVLTYRHVDAEASKSSPLSQRGNATLRFSLHSPPLLVSKIVPAAVSAVALPRGVWEPFRSRVSYGGVVSAYVSEWRRAWIVLPLANVIVQILNGISGGDAVCDALQTVTLCVLAGVCAFIAYARPHRALLASYLVCASLVLTMVTALLGLLCRHGAVSPDAVSGFGVFASVAMFVFKLYHVLMPIAERRLMGRNEDSGAFTDENATLALPVQMRHQSDALRELLEMAIAVVRDRTLE</sequence>
<gene>
    <name evidence="6" type="ORF">BSAL_60175</name>
</gene>
<evidence type="ECO:0000256" key="3">
    <source>
        <dbReference type="ARBA" id="ARBA00023136"/>
    </source>
</evidence>
<dbReference type="AlphaFoldDB" id="A0A0S4IQA7"/>
<keyword evidence="2" id="KW-0677">Repeat</keyword>
<keyword evidence="1" id="KW-0433">Leucine-rich repeat</keyword>
<feature type="chain" id="PRO_5006621412" evidence="5">
    <location>
        <begin position="20"/>
        <end position="994"/>
    </location>
</feature>
<feature type="transmembrane region" description="Helical" evidence="4">
    <location>
        <begin position="633"/>
        <end position="656"/>
    </location>
</feature>
<feature type="transmembrane region" description="Helical" evidence="4">
    <location>
        <begin position="887"/>
        <end position="908"/>
    </location>
</feature>
<feature type="transmembrane region" description="Helical" evidence="4">
    <location>
        <begin position="702"/>
        <end position="728"/>
    </location>
</feature>
<proteinExistence type="predicted"/>
<reference evidence="7" key="1">
    <citation type="submission" date="2015-09" db="EMBL/GenBank/DDBJ databases">
        <authorList>
            <consortium name="Pathogen Informatics"/>
        </authorList>
    </citation>
    <scope>NUCLEOTIDE SEQUENCE [LARGE SCALE GENOMIC DNA]</scope>
    <source>
        <strain evidence="7">Lake Konstanz</strain>
    </source>
</reference>
<organism evidence="6 7">
    <name type="scientific">Bodo saltans</name>
    <name type="common">Flagellated protozoan</name>
    <dbReference type="NCBI Taxonomy" id="75058"/>
    <lineage>
        <taxon>Eukaryota</taxon>
        <taxon>Discoba</taxon>
        <taxon>Euglenozoa</taxon>
        <taxon>Kinetoplastea</taxon>
        <taxon>Metakinetoplastina</taxon>
        <taxon>Eubodonida</taxon>
        <taxon>Bodonidae</taxon>
        <taxon>Bodo</taxon>
    </lineage>
</organism>
<evidence type="ECO:0000256" key="2">
    <source>
        <dbReference type="ARBA" id="ARBA00022737"/>
    </source>
</evidence>
<dbReference type="SUPFAM" id="SSF52058">
    <property type="entry name" value="L domain-like"/>
    <property type="match status" value="3"/>
</dbReference>